<dbReference type="GeneID" id="108566524"/>
<dbReference type="Proteomes" id="UP000695000">
    <property type="component" value="Unplaced"/>
</dbReference>
<keyword evidence="3" id="KW-0712">Selenocysteine</keyword>
<dbReference type="RefSeq" id="XP_017781935.1">
    <property type="nucleotide sequence ID" value="XM_017926446.1"/>
</dbReference>
<dbReference type="SUPFAM" id="SSF52833">
    <property type="entry name" value="Thioredoxin-like"/>
    <property type="match status" value="1"/>
</dbReference>
<dbReference type="InterPro" id="IPR039992">
    <property type="entry name" value="Sep15_SelM"/>
</dbReference>
<dbReference type="PANTHER" id="PTHR13077">
    <property type="entry name" value="SELENOPROTEIN F"/>
    <property type="match status" value="1"/>
</dbReference>
<reference evidence="8" key="1">
    <citation type="submission" date="2025-08" db="UniProtKB">
        <authorList>
            <consortium name="RefSeq"/>
        </authorList>
    </citation>
    <scope>IDENTIFICATION</scope>
    <source>
        <tissue evidence="8">Whole Larva</tissue>
    </source>
</reference>
<feature type="domain" description="Selenoprotein F/M" evidence="6">
    <location>
        <begin position="26"/>
        <end position="100"/>
    </location>
</feature>
<evidence type="ECO:0000256" key="4">
    <source>
        <dbReference type="ARBA" id="ARBA00040773"/>
    </source>
</evidence>
<proteinExistence type="inferred from homology"/>
<accession>A0ABM1N535</accession>
<comment type="similarity">
    <text evidence="1">Belongs to the selenoprotein M/F family.</text>
</comment>
<protein>
    <recommendedName>
        <fullName evidence="4">Selenoprotein M</fullName>
    </recommendedName>
</protein>
<organism evidence="7 8">
    <name type="scientific">Nicrophorus vespilloides</name>
    <name type="common">Boreal carrion beetle</name>
    <dbReference type="NCBI Taxonomy" id="110193"/>
    <lineage>
        <taxon>Eukaryota</taxon>
        <taxon>Metazoa</taxon>
        <taxon>Ecdysozoa</taxon>
        <taxon>Arthropoda</taxon>
        <taxon>Hexapoda</taxon>
        <taxon>Insecta</taxon>
        <taxon>Pterygota</taxon>
        <taxon>Neoptera</taxon>
        <taxon>Endopterygota</taxon>
        <taxon>Coleoptera</taxon>
        <taxon>Polyphaga</taxon>
        <taxon>Staphyliniformia</taxon>
        <taxon>Silphidae</taxon>
        <taxon>Nicrophorinae</taxon>
        <taxon>Nicrophorus</taxon>
    </lineage>
</organism>
<name>A0ABM1N535_NICVS</name>
<evidence type="ECO:0000256" key="2">
    <source>
        <dbReference type="ARBA" id="ARBA00022729"/>
    </source>
</evidence>
<dbReference type="Pfam" id="PF08806">
    <property type="entry name" value="Sep15_SelM"/>
    <property type="match status" value="1"/>
</dbReference>
<dbReference type="Gene3D" id="3.40.30.50">
    <property type="entry name" value="Sep15/SelM thioredoxin-like domain, active-site redox motif"/>
    <property type="match status" value="1"/>
</dbReference>
<evidence type="ECO:0000256" key="1">
    <source>
        <dbReference type="ARBA" id="ARBA00005742"/>
    </source>
</evidence>
<keyword evidence="2 5" id="KW-0732">Signal</keyword>
<dbReference type="InterPro" id="IPR014912">
    <property type="entry name" value="Sep15_SelM_dom"/>
</dbReference>
<gene>
    <name evidence="8" type="primary">LOC108566524</name>
</gene>
<sequence length="110" mass="12532">MLFNFPLVLVLGFALCSAEEPTFARARIESCPGCSLNRLPEVKKFIYEDVPKYDGVDFKKIQGAPPELVLLDENDAEVERHILGRLNRKECNELLEKKGFHLKTNAKLEL</sequence>
<evidence type="ECO:0000313" key="7">
    <source>
        <dbReference type="Proteomes" id="UP000695000"/>
    </source>
</evidence>
<evidence type="ECO:0000259" key="6">
    <source>
        <dbReference type="Pfam" id="PF08806"/>
    </source>
</evidence>
<evidence type="ECO:0000256" key="3">
    <source>
        <dbReference type="ARBA" id="ARBA00022933"/>
    </source>
</evidence>
<evidence type="ECO:0000313" key="8">
    <source>
        <dbReference type="RefSeq" id="XP_017781935.1"/>
    </source>
</evidence>
<dbReference type="InterPro" id="IPR038219">
    <property type="entry name" value="Sep15/SelM_sf"/>
</dbReference>
<feature type="chain" id="PRO_5046413798" description="Selenoprotein M" evidence="5">
    <location>
        <begin position="19"/>
        <end position="110"/>
    </location>
</feature>
<evidence type="ECO:0000256" key="5">
    <source>
        <dbReference type="SAM" id="SignalP"/>
    </source>
</evidence>
<dbReference type="InterPro" id="IPR036249">
    <property type="entry name" value="Thioredoxin-like_sf"/>
</dbReference>
<feature type="signal peptide" evidence="5">
    <location>
        <begin position="1"/>
        <end position="18"/>
    </location>
</feature>
<keyword evidence="7" id="KW-1185">Reference proteome</keyword>
<dbReference type="PANTHER" id="PTHR13077:SF7">
    <property type="entry name" value="SELENOPROTEIN M"/>
    <property type="match status" value="1"/>
</dbReference>